<dbReference type="Pfam" id="PF13191">
    <property type="entry name" value="AAA_16"/>
    <property type="match status" value="1"/>
</dbReference>
<dbReference type="InterPro" id="IPR051677">
    <property type="entry name" value="AfsR-DnrI-RedD_regulator"/>
</dbReference>
<dbReference type="InterPro" id="IPR019734">
    <property type="entry name" value="TPR_rpt"/>
</dbReference>
<dbReference type="OrthoDB" id="53326at2"/>
<accession>A0A418V5D7</accession>
<dbReference type="InterPro" id="IPR036388">
    <property type="entry name" value="WH-like_DNA-bd_sf"/>
</dbReference>
<dbReference type="Pfam" id="PF03704">
    <property type="entry name" value="BTAD"/>
    <property type="match status" value="1"/>
</dbReference>
<dbReference type="Proteomes" id="UP000286287">
    <property type="component" value="Unassembled WGS sequence"/>
</dbReference>
<reference evidence="3 4" key="1">
    <citation type="submission" date="2018-09" db="EMBL/GenBank/DDBJ databases">
        <authorList>
            <person name="Zhu H."/>
        </authorList>
    </citation>
    <scope>NUCLEOTIDE SEQUENCE [LARGE SCALE GENOMIC DNA]</scope>
    <source>
        <strain evidence="3 4">K2S05-167</strain>
    </source>
</reference>
<dbReference type="InterPro" id="IPR005158">
    <property type="entry name" value="BTAD"/>
</dbReference>
<dbReference type="SUPFAM" id="SSF52540">
    <property type="entry name" value="P-loop containing nucleoside triphosphate hydrolases"/>
    <property type="match status" value="1"/>
</dbReference>
<dbReference type="InterPro" id="IPR027417">
    <property type="entry name" value="P-loop_NTPase"/>
</dbReference>
<dbReference type="Pfam" id="PF13181">
    <property type="entry name" value="TPR_8"/>
    <property type="match status" value="1"/>
</dbReference>
<sequence>MSDRVVLQVNTLGVPQVALGEQPLDVQGKSLALLAYLAVEGQTTREALADLLWPDQPAEAARRNLRVLIHRLRQSPAGAWLRLSSQALQLAPGAEVDVHLFRAALADGDFRRACEFARGNFLDHLSLPNAPAFDEWREQTASTLRDEQWRALDGYAQALAAQGQPAAALSLREQAVRLDPLRERSVRALMELLISLGQFDAAQNAYVSLARRLQEELGLSPLPATQVLRERLEVLRSSAPGTAALPENTTAFPLPLVGRESQRRRLEGSPLLLVLGEAGVGKSKLVQEVAGRDALILRAVRELTPLPFGALFELLRSVQWQGCPEPLRQVLSSLQQETSLAAPTDRARLLDALAQALNGVLASRTLIVEDIHWLDSGTLESVFLALFRGARRVWLTGRWSELQERPELLRLLGSSQVPRLTLTELSGEDVAELIRQMAGQPAPLFSRRLYSATAGNPLFLVETLRGLRESGELSMTQGVWRTPYDTFTEDYAEVPVPESVTAAIGERTERLGGPTRQLLQAGALWGEAFPAELVAATCGMETGAALDALERAETARLVIPEGPNYRFGHDLYRREMIRSLGGPRRRFLHSQLARLAPPGTSPVKLAEHHEQAGEHPLAWPFWRSAALEAERLFAHEEAVGLYRRALADSPPQDVQFDLHLAISQLQRYTDDLPGQHQSLRHLRQLAEQSTDPEVKARCARRCAVFYTECDEYAQAVQEVQQAINALGQQISRERRAELLLEGGAALACLSRWDEAHAMLLAAREEGEGGAPMLHTNTLYWLGYCRLERGDAQGAEEAYRECLERLPQGQTSRGRVLNLWKRGLALRRLGRLEEAQQALEQARAEGTTLNSGSLLGVVLAELGLVLCAQGDCSGAAHLAELATPLVAGDTEGTATLTALTAALQHLDFPAASG</sequence>
<comment type="caution">
    <text evidence="3">The sequence shown here is derived from an EMBL/GenBank/DDBJ whole genome shotgun (WGS) entry which is preliminary data.</text>
</comment>
<dbReference type="InterPro" id="IPR041664">
    <property type="entry name" value="AAA_16"/>
</dbReference>
<evidence type="ECO:0000313" key="4">
    <source>
        <dbReference type="Proteomes" id="UP000286287"/>
    </source>
</evidence>
<dbReference type="GO" id="GO:0003677">
    <property type="term" value="F:DNA binding"/>
    <property type="evidence" value="ECO:0007669"/>
    <property type="project" value="InterPro"/>
</dbReference>
<gene>
    <name evidence="3" type="ORF">D3875_06590</name>
</gene>
<evidence type="ECO:0000256" key="1">
    <source>
        <dbReference type="SAM" id="Coils"/>
    </source>
</evidence>
<evidence type="ECO:0000259" key="2">
    <source>
        <dbReference type="SMART" id="SM01043"/>
    </source>
</evidence>
<protein>
    <recommendedName>
        <fullName evidence="2">Bacterial transcriptional activator domain-containing protein</fullName>
    </recommendedName>
</protein>
<evidence type="ECO:0000313" key="3">
    <source>
        <dbReference type="EMBL" id="RJF71289.1"/>
    </source>
</evidence>
<dbReference type="AlphaFoldDB" id="A0A418V5D7"/>
<dbReference type="SUPFAM" id="SSF46894">
    <property type="entry name" value="C-terminal effector domain of the bipartite response regulators"/>
    <property type="match status" value="1"/>
</dbReference>
<keyword evidence="1" id="KW-0175">Coiled coil</keyword>
<proteinExistence type="predicted"/>
<dbReference type="EMBL" id="QYUJ01000014">
    <property type="protein sequence ID" value="RJF71289.1"/>
    <property type="molecule type" value="Genomic_DNA"/>
</dbReference>
<feature type="domain" description="Bacterial transcriptional activator" evidence="2">
    <location>
        <begin position="96"/>
        <end position="233"/>
    </location>
</feature>
<dbReference type="PANTHER" id="PTHR35807">
    <property type="entry name" value="TRANSCRIPTIONAL REGULATOR REDD-RELATED"/>
    <property type="match status" value="1"/>
</dbReference>
<dbReference type="RefSeq" id="WP_119762316.1">
    <property type="nucleotide sequence ID" value="NZ_QYUJ01000014.1"/>
</dbReference>
<organism evidence="3 4">
    <name type="scientific">Deinococcus cavernae</name>
    <dbReference type="NCBI Taxonomy" id="2320857"/>
    <lineage>
        <taxon>Bacteria</taxon>
        <taxon>Thermotogati</taxon>
        <taxon>Deinococcota</taxon>
        <taxon>Deinococci</taxon>
        <taxon>Deinococcales</taxon>
        <taxon>Deinococcaceae</taxon>
        <taxon>Deinococcus</taxon>
    </lineage>
</organism>
<keyword evidence="4" id="KW-1185">Reference proteome</keyword>
<feature type="coiled-coil region" evidence="1">
    <location>
        <begin position="709"/>
        <end position="736"/>
    </location>
</feature>
<dbReference type="InterPro" id="IPR016032">
    <property type="entry name" value="Sig_transdc_resp-reg_C-effctor"/>
</dbReference>
<dbReference type="Gene3D" id="1.25.40.10">
    <property type="entry name" value="Tetratricopeptide repeat domain"/>
    <property type="match status" value="2"/>
</dbReference>
<dbReference type="Gene3D" id="1.10.10.10">
    <property type="entry name" value="Winged helix-like DNA-binding domain superfamily/Winged helix DNA-binding domain"/>
    <property type="match status" value="1"/>
</dbReference>
<dbReference type="GO" id="GO:0006355">
    <property type="term" value="P:regulation of DNA-templated transcription"/>
    <property type="evidence" value="ECO:0007669"/>
    <property type="project" value="InterPro"/>
</dbReference>
<dbReference type="SMART" id="SM01043">
    <property type="entry name" value="BTAD"/>
    <property type="match status" value="1"/>
</dbReference>
<dbReference type="SUPFAM" id="SSF48452">
    <property type="entry name" value="TPR-like"/>
    <property type="match status" value="2"/>
</dbReference>
<dbReference type="PANTHER" id="PTHR35807:SF3">
    <property type="entry name" value="BLL5740 PROTEIN"/>
    <property type="match status" value="1"/>
</dbReference>
<name>A0A418V5D7_9DEIO</name>
<dbReference type="InterPro" id="IPR011990">
    <property type="entry name" value="TPR-like_helical_dom_sf"/>
</dbReference>